<sequence length="276" mass="29748">MTASIFFWDTAVKSLKSKFEKLALKMNNTNYYRQSELLAVSMPPSPAASGSHTNTPAEAISLRGSSFSSDLRAPTKRVLPLPPSRNSKLNIPTASPSTSISPLLCPGPLPPVGNYAGKEPKLAPSIACLKARLRVTRDDQWLLFFDILPRVPTPPGSPTRIHTPRKSLSSYPILQGETKPILPPRPTYLPASRNTASPETVPPSSIVHSPFSDDEGENAERSTSKITPPPIPLRQYLMEMEIALKAAPLGSLGHTSILSSNIVTLNSRVLNGSVVA</sequence>
<evidence type="ECO:0000313" key="3">
    <source>
        <dbReference type="Proteomes" id="UP000283269"/>
    </source>
</evidence>
<proteinExistence type="predicted"/>
<organism evidence="2 3">
    <name type="scientific">Psilocybe cyanescens</name>
    <dbReference type="NCBI Taxonomy" id="93625"/>
    <lineage>
        <taxon>Eukaryota</taxon>
        <taxon>Fungi</taxon>
        <taxon>Dikarya</taxon>
        <taxon>Basidiomycota</taxon>
        <taxon>Agaricomycotina</taxon>
        <taxon>Agaricomycetes</taxon>
        <taxon>Agaricomycetidae</taxon>
        <taxon>Agaricales</taxon>
        <taxon>Agaricineae</taxon>
        <taxon>Strophariaceae</taxon>
        <taxon>Psilocybe</taxon>
    </lineage>
</organism>
<name>A0A409XRL2_PSICY</name>
<dbReference type="InParanoid" id="A0A409XRL2"/>
<reference evidence="2 3" key="1">
    <citation type="journal article" date="2018" name="Evol. Lett.">
        <title>Horizontal gene cluster transfer increased hallucinogenic mushroom diversity.</title>
        <authorList>
            <person name="Reynolds H.T."/>
            <person name="Vijayakumar V."/>
            <person name="Gluck-Thaler E."/>
            <person name="Korotkin H.B."/>
            <person name="Matheny P.B."/>
            <person name="Slot J.C."/>
        </authorList>
    </citation>
    <scope>NUCLEOTIDE SEQUENCE [LARGE SCALE GENOMIC DNA]</scope>
    <source>
        <strain evidence="2 3">2631</strain>
    </source>
</reference>
<dbReference type="STRING" id="93625.A0A409XRL2"/>
<feature type="region of interest" description="Disordered" evidence="1">
    <location>
        <begin position="182"/>
        <end position="230"/>
    </location>
</feature>
<accession>A0A409XRL2</accession>
<comment type="caution">
    <text evidence="2">The sequence shown here is derived from an EMBL/GenBank/DDBJ whole genome shotgun (WGS) entry which is preliminary data.</text>
</comment>
<feature type="compositionally biased region" description="Polar residues" evidence="1">
    <location>
        <begin position="192"/>
        <end position="207"/>
    </location>
</feature>
<evidence type="ECO:0000256" key="1">
    <source>
        <dbReference type="SAM" id="MobiDB-lite"/>
    </source>
</evidence>
<protein>
    <submittedName>
        <fullName evidence="2">Uncharacterized protein</fullName>
    </submittedName>
</protein>
<feature type="region of interest" description="Disordered" evidence="1">
    <location>
        <begin position="71"/>
        <end position="92"/>
    </location>
</feature>
<keyword evidence="3" id="KW-1185">Reference proteome</keyword>
<dbReference type="Proteomes" id="UP000283269">
    <property type="component" value="Unassembled WGS sequence"/>
</dbReference>
<dbReference type="EMBL" id="NHYD01000748">
    <property type="protein sequence ID" value="PPQ93453.1"/>
    <property type="molecule type" value="Genomic_DNA"/>
</dbReference>
<evidence type="ECO:0000313" key="2">
    <source>
        <dbReference type="EMBL" id="PPQ93453.1"/>
    </source>
</evidence>
<dbReference type="AlphaFoldDB" id="A0A409XRL2"/>
<gene>
    <name evidence="2" type="ORF">CVT25_008557</name>
</gene>